<feature type="region of interest" description="Disordered" evidence="1">
    <location>
        <begin position="1"/>
        <end position="32"/>
    </location>
</feature>
<dbReference type="EMBL" id="CAMXCT020002434">
    <property type="protein sequence ID" value="CAL1151498.1"/>
    <property type="molecule type" value="Genomic_DNA"/>
</dbReference>
<dbReference type="EMBL" id="CAMXCT010002434">
    <property type="protein sequence ID" value="CAI3998123.1"/>
    <property type="molecule type" value="Genomic_DNA"/>
</dbReference>
<proteinExistence type="predicted"/>
<protein>
    <submittedName>
        <fullName evidence="2">Uncharacterized protein</fullName>
    </submittedName>
</protein>
<feature type="region of interest" description="Disordered" evidence="1">
    <location>
        <begin position="209"/>
        <end position="247"/>
    </location>
</feature>
<gene>
    <name evidence="2" type="ORF">C1SCF055_LOCUS24445</name>
</gene>
<evidence type="ECO:0000313" key="3">
    <source>
        <dbReference type="EMBL" id="CAL4785435.1"/>
    </source>
</evidence>
<feature type="compositionally biased region" description="Polar residues" evidence="1">
    <location>
        <begin position="230"/>
        <end position="247"/>
    </location>
</feature>
<dbReference type="AlphaFoldDB" id="A0A9P1CWB1"/>
<dbReference type="Proteomes" id="UP001152797">
    <property type="component" value="Unassembled WGS sequence"/>
</dbReference>
<reference evidence="2" key="1">
    <citation type="submission" date="2022-10" db="EMBL/GenBank/DDBJ databases">
        <authorList>
            <person name="Chen Y."/>
            <person name="Dougan E. K."/>
            <person name="Chan C."/>
            <person name="Rhodes N."/>
            <person name="Thang M."/>
        </authorList>
    </citation>
    <scope>NUCLEOTIDE SEQUENCE</scope>
</reference>
<evidence type="ECO:0000313" key="2">
    <source>
        <dbReference type="EMBL" id="CAI3998123.1"/>
    </source>
</evidence>
<reference evidence="3 4" key="2">
    <citation type="submission" date="2024-05" db="EMBL/GenBank/DDBJ databases">
        <authorList>
            <person name="Chen Y."/>
            <person name="Shah S."/>
            <person name="Dougan E. K."/>
            <person name="Thang M."/>
            <person name="Chan C."/>
        </authorList>
    </citation>
    <scope>NUCLEOTIDE SEQUENCE [LARGE SCALE GENOMIC DNA]</scope>
</reference>
<evidence type="ECO:0000313" key="4">
    <source>
        <dbReference type="Proteomes" id="UP001152797"/>
    </source>
</evidence>
<name>A0A9P1CWB1_9DINO</name>
<keyword evidence="4" id="KW-1185">Reference proteome</keyword>
<accession>A0A9P1CWB1</accession>
<organism evidence="2">
    <name type="scientific">Cladocopium goreaui</name>
    <dbReference type="NCBI Taxonomy" id="2562237"/>
    <lineage>
        <taxon>Eukaryota</taxon>
        <taxon>Sar</taxon>
        <taxon>Alveolata</taxon>
        <taxon>Dinophyceae</taxon>
        <taxon>Suessiales</taxon>
        <taxon>Symbiodiniaceae</taxon>
        <taxon>Cladocopium</taxon>
    </lineage>
</organism>
<dbReference type="EMBL" id="CAMXCT030002434">
    <property type="protein sequence ID" value="CAL4785435.1"/>
    <property type="molecule type" value="Genomic_DNA"/>
</dbReference>
<evidence type="ECO:0000256" key="1">
    <source>
        <dbReference type="SAM" id="MobiDB-lite"/>
    </source>
</evidence>
<feature type="non-terminal residue" evidence="2">
    <location>
        <position position="1"/>
    </location>
</feature>
<sequence length="483" mass="52441">RGHGHGHHGHQEAGGQFGHHDPVSPTSPESHGISGELIEEMKQQLLLKESLESAWRQKLEYMDLQLRQKEQENQYFKAQLYAVREEMKAAKEIPQAGDAGSLVELKRMEEALSQERANAVAQAKALAEAHVQLKRMQDRPQDGTIVRAQQDELMQLRGELRRIEEERNTARLGLANQALQLSALSDQQMELQSALNAAQGEIKRQKEQLEEMRLQSANASHGATPRAGEKSQSGSEKNTTSKLSHSELQVLRTHMQSAVRRALEGAAAEQGLEYQQKLQELDEKLVELSPTRLRARQSGSGSRSGAVVREVEQKLAQLSPRGSPPGAKVANGGSLNFTGAFGMEDSSTLPNEAGDFECGAHARVAFATTLQHVFQRVILPQGLNSDGRVVAATNLSATHPGPPGSITLPSKLPADRPFATAPSWAPGRSLQAPAPSVMRAMEVMPAAQMAANAVAATSGWQPYGLHGAPAFQTLPREHGYTRG</sequence>
<comment type="caution">
    <text evidence="2">The sequence shown here is derived from an EMBL/GenBank/DDBJ whole genome shotgun (WGS) entry which is preliminary data.</text>
</comment>